<dbReference type="AlphaFoldDB" id="A0A8S3ZUX0"/>
<dbReference type="PANTHER" id="PTHR46514:SF3">
    <property type="entry name" value="AMPHIPHYSIN"/>
    <property type="match status" value="1"/>
</dbReference>
<accession>A0A8S3ZUX0</accession>
<keyword evidence="1 2" id="KW-0728">SH3 domain</keyword>
<dbReference type="Gene3D" id="2.30.30.40">
    <property type="entry name" value="SH3 Domains"/>
    <property type="match status" value="1"/>
</dbReference>
<dbReference type="GO" id="GO:0005886">
    <property type="term" value="C:plasma membrane"/>
    <property type="evidence" value="ECO:0007669"/>
    <property type="project" value="TreeGrafter"/>
</dbReference>
<name>A0A8S3ZUX0_9EUPU</name>
<organism evidence="5 6">
    <name type="scientific">Candidula unifasciata</name>
    <dbReference type="NCBI Taxonomy" id="100452"/>
    <lineage>
        <taxon>Eukaryota</taxon>
        <taxon>Metazoa</taxon>
        <taxon>Spiralia</taxon>
        <taxon>Lophotrochozoa</taxon>
        <taxon>Mollusca</taxon>
        <taxon>Gastropoda</taxon>
        <taxon>Heterobranchia</taxon>
        <taxon>Euthyneura</taxon>
        <taxon>Panpulmonata</taxon>
        <taxon>Eupulmonata</taxon>
        <taxon>Stylommatophora</taxon>
        <taxon>Helicina</taxon>
        <taxon>Helicoidea</taxon>
        <taxon>Geomitridae</taxon>
        <taxon>Candidula</taxon>
    </lineage>
</organism>
<dbReference type="PROSITE" id="PS50002">
    <property type="entry name" value="SH3"/>
    <property type="match status" value="1"/>
</dbReference>
<dbReference type="EMBL" id="CAJHNH020004890">
    <property type="protein sequence ID" value="CAG5131828.1"/>
    <property type="molecule type" value="Genomic_DNA"/>
</dbReference>
<gene>
    <name evidence="5" type="ORF">CUNI_LOCUS17386</name>
</gene>
<dbReference type="Proteomes" id="UP000678393">
    <property type="component" value="Unassembled WGS sequence"/>
</dbReference>
<evidence type="ECO:0000256" key="3">
    <source>
        <dbReference type="SAM" id="MobiDB-lite"/>
    </source>
</evidence>
<dbReference type="CDD" id="cd11790">
    <property type="entry name" value="SH3_Amphiphysin"/>
    <property type="match status" value="1"/>
</dbReference>
<dbReference type="InterPro" id="IPR003005">
    <property type="entry name" value="Amphiphysin"/>
</dbReference>
<dbReference type="InterPro" id="IPR001452">
    <property type="entry name" value="SH3_domain"/>
</dbReference>
<feature type="compositionally biased region" description="Acidic residues" evidence="3">
    <location>
        <begin position="1"/>
        <end position="11"/>
    </location>
</feature>
<evidence type="ECO:0000256" key="1">
    <source>
        <dbReference type="ARBA" id="ARBA00022443"/>
    </source>
</evidence>
<evidence type="ECO:0000313" key="6">
    <source>
        <dbReference type="Proteomes" id="UP000678393"/>
    </source>
</evidence>
<keyword evidence="6" id="KW-1185">Reference proteome</keyword>
<dbReference type="SMART" id="SM00326">
    <property type="entry name" value="SH3"/>
    <property type="match status" value="1"/>
</dbReference>
<feature type="non-terminal residue" evidence="5">
    <location>
        <position position="1"/>
    </location>
</feature>
<sequence length="100" mass="11239">QAANNDEECLDEEKANEDAIDWGDRSHEPVISPPPNTLYKVMATHAYRGEDLDELDLEAGEVIYVIPYDSPEEQDEGWQMGIKASNGIQGVFPENFTQKL</sequence>
<dbReference type="GO" id="GO:0005543">
    <property type="term" value="F:phospholipid binding"/>
    <property type="evidence" value="ECO:0007669"/>
    <property type="project" value="TreeGrafter"/>
</dbReference>
<feature type="compositionally biased region" description="Basic and acidic residues" evidence="3">
    <location>
        <begin position="12"/>
        <end position="28"/>
    </location>
</feature>
<dbReference type="FunFam" id="2.30.30.40:FF:000172">
    <property type="entry name" value="Amphiphysin, isoform B"/>
    <property type="match status" value="1"/>
</dbReference>
<evidence type="ECO:0000313" key="5">
    <source>
        <dbReference type="EMBL" id="CAG5131828.1"/>
    </source>
</evidence>
<feature type="region of interest" description="Disordered" evidence="3">
    <location>
        <begin position="1"/>
        <end position="34"/>
    </location>
</feature>
<feature type="domain" description="SH3" evidence="4">
    <location>
        <begin position="36"/>
        <end position="100"/>
    </location>
</feature>
<proteinExistence type="predicted"/>
<dbReference type="Pfam" id="PF14604">
    <property type="entry name" value="SH3_9"/>
    <property type="match status" value="1"/>
</dbReference>
<dbReference type="SUPFAM" id="SSF50044">
    <property type="entry name" value="SH3-domain"/>
    <property type="match status" value="1"/>
</dbReference>
<reference evidence="5" key="1">
    <citation type="submission" date="2021-04" db="EMBL/GenBank/DDBJ databases">
        <authorList>
            <consortium name="Molecular Ecology Group"/>
        </authorList>
    </citation>
    <scope>NUCLEOTIDE SEQUENCE</scope>
</reference>
<dbReference type="InterPro" id="IPR036028">
    <property type="entry name" value="SH3-like_dom_sf"/>
</dbReference>
<evidence type="ECO:0000256" key="2">
    <source>
        <dbReference type="PROSITE-ProRule" id="PRU00192"/>
    </source>
</evidence>
<comment type="caution">
    <text evidence="5">The sequence shown here is derived from an EMBL/GenBank/DDBJ whole genome shotgun (WGS) entry which is preliminary data.</text>
</comment>
<protein>
    <recommendedName>
        <fullName evidence="4">SH3 domain-containing protein</fullName>
    </recommendedName>
</protein>
<evidence type="ECO:0000259" key="4">
    <source>
        <dbReference type="PROSITE" id="PS50002"/>
    </source>
</evidence>
<dbReference type="PANTHER" id="PTHR46514">
    <property type="entry name" value="AMPHIPHYSIN"/>
    <property type="match status" value="1"/>
</dbReference>
<dbReference type="OrthoDB" id="446293at2759"/>